<keyword evidence="3" id="KW-1185">Reference proteome</keyword>
<dbReference type="InterPro" id="IPR001845">
    <property type="entry name" value="HTH_ArsR_DNA-bd_dom"/>
</dbReference>
<accession>A0ABD6DGC7</accession>
<name>A0ABD6DGC7_9EURY</name>
<sequence length="103" mass="11004">MAATDRLEWLIADECGSCCDGDVDASVAELEDVRDRAALDPLVDVSDSAVSHALSTLADAGLVDRRKEGRWRYYRATDRARALLAAVDPGHADATTEPGGTDE</sequence>
<dbReference type="InterPro" id="IPR036390">
    <property type="entry name" value="WH_DNA-bd_sf"/>
</dbReference>
<dbReference type="InterPro" id="IPR036388">
    <property type="entry name" value="WH-like_DNA-bd_sf"/>
</dbReference>
<evidence type="ECO:0000313" key="3">
    <source>
        <dbReference type="Proteomes" id="UP001597034"/>
    </source>
</evidence>
<dbReference type="Gene3D" id="1.10.10.10">
    <property type="entry name" value="Winged helix-like DNA-binding domain superfamily/Winged helix DNA-binding domain"/>
    <property type="match status" value="1"/>
</dbReference>
<organism evidence="2 3">
    <name type="scientific">Haloarchaeobius litoreus</name>
    <dbReference type="NCBI Taxonomy" id="755306"/>
    <lineage>
        <taxon>Archaea</taxon>
        <taxon>Methanobacteriati</taxon>
        <taxon>Methanobacteriota</taxon>
        <taxon>Stenosarchaea group</taxon>
        <taxon>Halobacteria</taxon>
        <taxon>Halobacteriales</taxon>
        <taxon>Halorubellaceae</taxon>
        <taxon>Haloarchaeobius</taxon>
    </lineage>
</organism>
<dbReference type="EMBL" id="JBHUDO010000001">
    <property type="protein sequence ID" value="MFD1644198.1"/>
    <property type="molecule type" value="Genomic_DNA"/>
</dbReference>
<dbReference type="SMART" id="SM00418">
    <property type="entry name" value="HTH_ARSR"/>
    <property type="match status" value="1"/>
</dbReference>
<dbReference type="CDD" id="cd00090">
    <property type="entry name" value="HTH_ARSR"/>
    <property type="match status" value="1"/>
</dbReference>
<evidence type="ECO:0000313" key="2">
    <source>
        <dbReference type="EMBL" id="MFD1644198.1"/>
    </source>
</evidence>
<reference evidence="2 3" key="1">
    <citation type="journal article" date="2019" name="Int. J. Syst. Evol. Microbiol.">
        <title>The Global Catalogue of Microorganisms (GCM) 10K type strain sequencing project: providing services to taxonomists for standard genome sequencing and annotation.</title>
        <authorList>
            <consortium name="The Broad Institute Genomics Platform"/>
            <consortium name="The Broad Institute Genome Sequencing Center for Infectious Disease"/>
            <person name="Wu L."/>
            <person name="Ma J."/>
        </authorList>
    </citation>
    <scope>NUCLEOTIDE SEQUENCE [LARGE SCALE GENOMIC DNA]</scope>
    <source>
        <strain evidence="2 3">CGMCC 1.10390</strain>
    </source>
</reference>
<feature type="domain" description="HTH arsR-type" evidence="1">
    <location>
        <begin position="1"/>
        <end position="96"/>
    </location>
</feature>
<evidence type="ECO:0000259" key="1">
    <source>
        <dbReference type="PROSITE" id="PS50987"/>
    </source>
</evidence>
<dbReference type="PRINTS" id="PR00778">
    <property type="entry name" value="HTHARSR"/>
</dbReference>
<dbReference type="AlphaFoldDB" id="A0ABD6DGC7"/>
<dbReference type="SUPFAM" id="SSF46785">
    <property type="entry name" value="Winged helix' DNA-binding domain"/>
    <property type="match status" value="1"/>
</dbReference>
<protein>
    <submittedName>
        <fullName evidence="2">Winged helix-turn-helix domain-containing protein</fullName>
    </submittedName>
</protein>
<gene>
    <name evidence="2" type="ORF">ACFSBL_00715</name>
</gene>
<dbReference type="InterPro" id="IPR011991">
    <property type="entry name" value="ArsR-like_HTH"/>
</dbReference>
<dbReference type="Proteomes" id="UP001597034">
    <property type="component" value="Unassembled WGS sequence"/>
</dbReference>
<comment type="caution">
    <text evidence="2">The sequence shown here is derived from an EMBL/GenBank/DDBJ whole genome shotgun (WGS) entry which is preliminary data.</text>
</comment>
<proteinExistence type="predicted"/>
<dbReference type="RefSeq" id="WP_256399478.1">
    <property type="nucleotide sequence ID" value="NZ_JANHJR010000002.1"/>
</dbReference>
<dbReference type="PROSITE" id="PS50987">
    <property type="entry name" value="HTH_ARSR_2"/>
    <property type="match status" value="1"/>
</dbReference>